<protein>
    <submittedName>
        <fullName evidence="2">(Atlantic silverside) hypothetical protein</fullName>
    </submittedName>
</protein>
<name>A0A8S4BMZ9_9TELE</name>
<accession>A0A8S4BMZ9</accession>
<dbReference type="AlphaFoldDB" id="A0A8S4BMZ9"/>
<comment type="caution">
    <text evidence="2">The sequence shown here is derived from an EMBL/GenBank/DDBJ whole genome shotgun (WGS) entry which is preliminary data.</text>
</comment>
<evidence type="ECO:0000256" key="1">
    <source>
        <dbReference type="SAM" id="MobiDB-lite"/>
    </source>
</evidence>
<dbReference type="Proteomes" id="UP000677803">
    <property type="component" value="Unassembled WGS sequence"/>
</dbReference>
<sequence length="113" mass="12762">MSKTAQLKEKERVMMCNVGVTRSYRFKHRVRNAPCPGQLPEERPALTDARAPTDHSRSGVEKHEQKITFLMETFPAEFADKRFVAGMDAHVRVQGGAPVEGFPTLAAFMRLFL</sequence>
<dbReference type="EMBL" id="CAJRST010033334">
    <property type="protein sequence ID" value="CAG5984385.1"/>
    <property type="molecule type" value="Genomic_DNA"/>
</dbReference>
<keyword evidence="3" id="KW-1185">Reference proteome</keyword>
<feature type="region of interest" description="Disordered" evidence="1">
    <location>
        <begin position="33"/>
        <end position="62"/>
    </location>
</feature>
<reference evidence="2" key="1">
    <citation type="submission" date="2021-05" db="EMBL/GenBank/DDBJ databases">
        <authorList>
            <person name="Tigano A."/>
        </authorList>
    </citation>
    <scope>NUCLEOTIDE SEQUENCE</scope>
</reference>
<gene>
    <name evidence="2" type="ORF">MMEN_LOCUS16809</name>
</gene>
<organism evidence="2 3">
    <name type="scientific">Menidia menidia</name>
    <name type="common">Atlantic silverside</name>
    <dbReference type="NCBI Taxonomy" id="238744"/>
    <lineage>
        <taxon>Eukaryota</taxon>
        <taxon>Metazoa</taxon>
        <taxon>Chordata</taxon>
        <taxon>Craniata</taxon>
        <taxon>Vertebrata</taxon>
        <taxon>Euteleostomi</taxon>
        <taxon>Actinopterygii</taxon>
        <taxon>Neopterygii</taxon>
        <taxon>Teleostei</taxon>
        <taxon>Neoteleostei</taxon>
        <taxon>Acanthomorphata</taxon>
        <taxon>Ovalentaria</taxon>
        <taxon>Atherinomorphae</taxon>
        <taxon>Atheriniformes</taxon>
        <taxon>Atherinopsidae</taxon>
        <taxon>Menidiinae</taxon>
        <taxon>Menidia</taxon>
    </lineage>
</organism>
<evidence type="ECO:0000313" key="3">
    <source>
        <dbReference type="Proteomes" id="UP000677803"/>
    </source>
</evidence>
<evidence type="ECO:0000313" key="2">
    <source>
        <dbReference type="EMBL" id="CAG5984385.1"/>
    </source>
</evidence>
<feature type="compositionally biased region" description="Basic and acidic residues" evidence="1">
    <location>
        <begin position="40"/>
        <end position="62"/>
    </location>
</feature>
<proteinExistence type="predicted"/>